<proteinExistence type="predicted"/>
<feature type="compositionally biased region" description="Polar residues" evidence="1">
    <location>
        <begin position="49"/>
        <end position="73"/>
    </location>
</feature>
<reference evidence="3" key="1">
    <citation type="submission" date="2017-02" db="UniProtKB">
        <authorList>
            <consortium name="WormBaseParasite"/>
        </authorList>
    </citation>
    <scope>IDENTIFICATION</scope>
</reference>
<accession>A0A0N5BLM5</accession>
<dbReference type="WBParaSite" id="SPAL_0000682100.1">
    <property type="protein sequence ID" value="SPAL_0000682100.1"/>
    <property type="gene ID" value="SPAL_0000682100"/>
</dbReference>
<evidence type="ECO:0000313" key="2">
    <source>
        <dbReference type="Proteomes" id="UP000046392"/>
    </source>
</evidence>
<feature type="region of interest" description="Disordered" evidence="1">
    <location>
        <begin position="1"/>
        <end position="94"/>
    </location>
</feature>
<organism evidence="2 3">
    <name type="scientific">Strongyloides papillosus</name>
    <name type="common">Intestinal threadworm</name>
    <dbReference type="NCBI Taxonomy" id="174720"/>
    <lineage>
        <taxon>Eukaryota</taxon>
        <taxon>Metazoa</taxon>
        <taxon>Ecdysozoa</taxon>
        <taxon>Nematoda</taxon>
        <taxon>Chromadorea</taxon>
        <taxon>Rhabditida</taxon>
        <taxon>Tylenchina</taxon>
        <taxon>Panagrolaimomorpha</taxon>
        <taxon>Strongyloidoidea</taxon>
        <taxon>Strongyloididae</taxon>
        <taxon>Strongyloides</taxon>
    </lineage>
</organism>
<keyword evidence="2" id="KW-1185">Reference proteome</keyword>
<feature type="compositionally biased region" description="Basic and acidic residues" evidence="1">
    <location>
        <begin position="79"/>
        <end position="94"/>
    </location>
</feature>
<evidence type="ECO:0000313" key="3">
    <source>
        <dbReference type="WBParaSite" id="SPAL_0000682100.1"/>
    </source>
</evidence>
<sequence length="376" mass="43370">MAGNKGTKRPREETKDDDIPTDSKRPRSYEDHLSHLGLNRSNERIPLTRASSESGFLPRKTSSVDTQYVGSQSEESEREDAYESSDVRDPSGHTVRFRNDKQTLEDNVIQLSTNNREIHLNNVAFTADGECIMIQLRVGSPEIAILEEVNLRRKKAKAVNPTQAACPRWRGSAKELKEKSKEIFGIDSPWLGDKNYFEHKAFQQFRCSYKNRDDGKRDYYIESSISTVIKEDIAKIHAPVYDEKGVMFYCAMRLMEEYSTCANYCINYVRTKYYDIVDRQTAKLLYPSKLSTITRPLFKVIRMILVKCGAKTWPPGRRQTAVDIMFNIFEDYLGIQFVPQVNREGVFANLSTRKNECWRLELVDDLRNPTANPSNE</sequence>
<evidence type="ECO:0000256" key="1">
    <source>
        <dbReference type="SAM" id="MobiDB-lite"/>
    </source>
</evidence>
<protein>
    <submittedName>
        <fullName evidence="3">Uncharacterized protein</fullName>
    </submittedName>
</protein>
<dbReference type="AlphaFoldDB" id="A0A0N5BLM5"/>
<dbReference type="Proteomes" id="UP000046392">
    <property type="component" value="Unplaced"/>
</dbReference>
<name>A0A0N5BLM5_STREA</name>
<feature type="compositionally biased region" description="Basic and acidic residues" evidence="1">
    <location>
        <begin position="9"/>
        <end position="34"/>
    </location>
</feature>